<protein>
    <recommendedName>
        <fullName evidence="2">Secretion system C-terminal sorting domain-containing protein</fullName>
    </recommendedName>
</protein>
<sequence length="116" mass="13216">MKGNKSCYKEIEIQFPSCGTGRTVNEDMLVVEDNVLIVAPNPAIETTKVLYNYKNKDAAKTIEIRDMQGRFLNVWEVKNQTGTIEVDCTRYAGGQYFIVMKENDAVIKKARLLIQH</sequence>
<evidence type="ECO:0000256" key="1">
    <source>
        <dbReference type="ARBA" id="ARBA00022729"/>
    </source>
</evidence>
<accession>A0A0A2M8B6</accession>
<dbReference type="OrthoDB" id="8913664at2"/>
<dbReference type="STRING" id="1121899.GCA_000430025_02358"/>
<proteinExistence type="predicted"/>
<dbReference type="RefSeq" id="WP_026981747.1">
    <property type="nucleotide sequence ID" value="NZ_JRLW01000017.1"/>
</dbReference>
<evidence type="ECO:0000313" key="3">
    <source>
        <dbReference type="EMBL" id="KGO87876.1"/>
    </source>
</evidence>
<dbReference type="AlphaFoldDB" id="A0A0A2M8B6"/>
<comment type="caution">
    <text evidence="3">The sequence shown here is derived from an EMBL/GenBank/DDBJ whole genome shotgun (WGS) entry which is preliminary data.</text>
</comment>
<reference evidence="3 4" key="1">
    <citation type="submission" date="2013-09" db="EMBL/GenBank/DDBJ databases">
        <authorList>
            <person name="Zeng Z."/>
            <person name="Chen C."/>
        </authorList>
    </citation>
    <scope>NUCLEOTIDE SEQUENCE [LARGE SCALE GENOMIC DNA]</scope>
    <source>
        <strain evidence="3 4">GH29-5</strain>
    </source>
</reference>
<organism evidence="3 4">
    <name type="scientific">Flavobacterium suncheonense GH29-5 = DSM 17707</name>
    <dbReference type="NCBI Taxonomy" id="1121899"/>
    <lineage>
        <taxon>Bacteria</taxon>
        <taxon>Pseudomonadati</taxon>
        <taxon>Bacteroidota</taxon>
        <taxon>Flavobacteriia</taxon>
        <taxon>Flavobacteriales</taxon>
        <taxon>Flavobacteriaceae</taxon>
        <taxon>Flavobacterium</taxon>
    </lineage>
</organism>
<dbReference type="InterPro" id="IPR026444">
    <property type="entry name" value="Secre_tail"/>
</dbReference>
<dbReference type="NCBIfam" id="TIGR04183">
    <property type="entry name" value="Por_Secre_tail"/>
    <property type="match status" value="1"/>
</dbReference>
<keyword evidence="4" id="KW-1185">Reference proteome</keyword>
<gene>
    <name evidence="3" type="ORF">Q764_12020</name>
</gene>
<name>A0A0A2M8B6_9FLAO</name>
<dbReference type="Pfam" id="PF18962">
    <property type="entry name" value="Por_Secre_tail"/>
    <property type="match status" value="1"/>
</dbReference>
<keyword evidence="1" id="KW-0732">Signal</keyword>
<dbReference type="Proteomes" id="UP000030121">
    <property type="component" value="Unassembled WGS sequence"/>
</dbReference>
<feature type="domain" description="Secretion system C-terminal sorting" evidence="2">
    <location>
        <begin position="40"/>
        <end position="109"/>
    </location>
</feature>
<evidence type="ECO:0000259" key="2">
    <source>
        <dbReference type="Pfam" id="PF18962"/>
    </source>
</evidence>
<evidence type="ECO:0000313" key="4">
    <source>
        <dbReference type="Proteomes" id="UP000030121"/>
    </source>
</evidence>
<dbReference type="EMBL" id="JRLW01000017">
    <property type="protein sequence ID" value="KGO87876.1"/>
    <property type="molecule type" value="Genomic_DNA"/>
</dbReference>